<keyword evidence="5 7" id="KW-0472">Membrane</keyword>
<sequence>MNGGLPGFRTPPRYRSHNAPASRAVVVATALFSIPFGFRGRFLELGLSYQNVYEKLSIWRLITSLFAFSSTPELIFGAALLYYFRVFERQIGSNKYTVFIVFSTLVSVLLQILALGYLKDPSINPLMSGPYGLIFASYVPFFFDIPISMKFRILGLSLSDKSFVYLAGLQLLFSSGRRSIVPGVSGILTGLFYRLNTFGIRRVKFPEFATLLFSRLSWPFSSNPYQGLPTTENDGSIPSHQVRQTEGAHTATQDPTESSIAALVSMGFDRSSAIQALALTDYDVNLASNILLEAQALRQ</sequence>
<dbReference type="AlphaFoldDB" id="A0ABC8ZII8"/>
<feature type="transmembrane region" description="Helical" evidence="7">
    <location>
        <begin position="130"/>
        <end position="147"/>
    </location>
</feature>
<evidence type="ECO:0000256" key="7">
    <source>
        <dbReference type="SAM" id="Phobius"/>
    </source>
</evidence>
<evidence type="ECO:0000256" key="5">
    <source>
        <dbReference type="ARBA" id="ARBA00023136"/>
    </source>
</evidence>
<dbReference type="EMBL" id="OZ075129">
    <property type="protein sequence ID" value="CAL4960859.1"/>
    <property type="molecule type" value="Genomic_DNA"/>
</dbReference>
<evidence type="ECO:0000259" key="8">
    <source>
        <dbReference type="PROSITE" id="PS50030"/>
    </source>
</evidence>
<dbReference type="Pfam" id="PF01694">
    <property type="entry name" value="Rhomboid"/>
    <property type="match status" value="1"/>
</dbReference>
<dbReference type="Gene3D" id="1.20.1540.10">
    <property type="entry name" value="Rhomboid-like"/>
    <property type="match status" value="1"/>
</dbReference>
<dbReference type="InterPro" id="IPR035952">
    <property type="entry name" value="Rhomboid-like_sf"/>
</dbReference>
<name>A0ABC8ZII8_9POAL</name>
<gene>
    <name evidence="9" type="ORF">URODEC1_LOCUS44664</name>
</gene>
<keyword evidence="3 7" id="KW-0812">Transmembrane</keyword>
<keyword evidence="4 7" id="KW-1133">Transmembrane helix</keyword>
<evidence type="ECO:0000256" key="2">
    <source>
        <dbReference type="ARBA" id="ARBA00009045"/>
    </source>
</evidence>
<feature type="transmembrane region" description="Helical" evidence="7">
    <location>
        <begin position="96"/>
        <end position="118"/>
    </location>
</feature>
<dbReference type="PANTHER" id="PTHR43066">
    <property type="entry name" value="RHOMBOID-RELATED PROTEIN"/>
    <property type="match status" value="1"/>
</dbReference>
<dbReference type="SUPFAM" id="SSF46934">
    <property type="entry name" value="UBA-like"/>
    <property type="match status" value="1"/>
</dbReference>
<feature type="region of interest" description="Disordered" evidence="6">
    <location>
        <begin position="229"/>
        <end position="255"/>
    </location>
</feature>
<comment type="similarity">
    <text evidence="2">Belongs to the peptidase S54 family.</text>
</comment>
<dbReference type="InterPro" id="IPR022764">
    <property type="entry name" value="Peptidase_S54_rhomboid_dom"/>
</dbReference>
<dbReference type="InterPro" id="IPR015940">
    <property type="entry name" value="UBA"/>
</dbReference>
<feature type="transmembrane region" description="Helical" evidence="7">
    <location>
        <begin position="21"/>
        <end position="38"/>
    </location>
</feature>
<dbReference type="Proteomes" id="UP001497457">
    <property type="component" value="Chromosome 19rd"/>
</dbReference>
<dbReference type="Gene3D" id="1.10.8.10">
    <property type="entry name" value="DNA helicase RuvA subunit, C-terminal domain"/>
    <property type="match status" value="1"/>
</dbReference>
<dbReference type="GO" id="GO:0016020">
    <property type="term" value="C:membrane"/>
    <property type="evidence" value="ECO:0007669"/>
    <property type="project" value="UniProtKB-SubCell"/>
</dbReference>
<organism evidence="9 10">
    <name type="scientific">Urochloa decumbens</name>
    <dbReference type="NCBI Taxonomy" id="240449"/>
    <lineage>
        <taxon>Eukaryota</taxon>
        <taxon>Viridiplantae</taxon>
        <taxon>Streptophyta</taxon>
        <taxon>Embryophyta</taxon>
        <taxon>Tracheophyta</taxon>
        <taxon>Spermatophyta</taxon>
        <taxon>Magnoliopsida</taxon>
        <taxon>Liliopsida</taxon>
        <taxon>Poales</taxon>
        <taxon>Poaceae</taxon>
        <taxon>PACMAD clade</taxon>
        <taxon>Panicoideae</taxon>
        <taxon>Panicodae</taxon>
        <taxon>Paniceae</taxon>
        <taxon>Melinidinae</taxon>
        <taxon>Urochloa</taxon>
    </lineage>
</organism>
<protein>
    <recommendedName>
        <fullName evidence="8">UBA domain-containing protein</fullName>
    </recommendedName>
</protein>
<reference evidence="10" key="1">
    <citation type="submission" date="2024-06" db="EMBL/GenBank/DDBJ databases">
        <authorList>
            <person name="Ryan C."/>
        </authorList>
    </citation>
    <scope>NUCLEOTIDE SEQUENCE [LARGE SCALE GENOMIC DNA]</scope>
</reference>
<dbReference type="InterPro" id="IPR009060">
    <property type="entry name" value="UBA-like_sf"/>
</dbReference>
<dbReference type="SUPFAM" id="SSF144091">
    <property type="entry name" value="Rhomboid-like"/>
    <property type="match status" value="1"/>
</dbReference>
<evidence type="ECO:0000256" key="4">
    <source>
        <dbReference type="ARBA" id="ARBA00022989"/>
    </source>
</evidence>
<evidence type="ECO:0000256" key="1">
    <source>
        <dbReference type="ARBA" id="ARBA00004141"/>
    </source>
</evidence>
<keyword evidence="10" id="KW-1185">Reference proteome</keyword>
<reference evidence="9 10" key="2">
    <citation type="submission" date="2024-10" db="EMBL/GenBank/DDBJ databases">
        <authorList>
            <person name="Ryan C."/>
        </authorList>
    </citation>
    <scope>NUCLEOTIDE SEQUENCE [LARGE SCALE GENOMIC DNA]</scope>
</reference>
<feature type="transmembrane region" description="Helical" evidence="7">
    <location>
        <begin position="58"/>
        <end position="84"/>
    </location>
</feature>
<dbReference type="Pfam" id="PF00627">
    <property type="entry name" value="UBA"/>
    <property type="match status" value="1"/>
</dbReference>
<dbReference type="SMART" id="SM00165">
    <property type="entry name" value="UBA"/>
    <property type="match status" value="1"/>
</dbReference>
<comment type="subcellular location">
    <subcellularLocation>
        <location evidence="1">Membrane</location>
        <topology evidence="1">Multi-pass membrane protein</topology>
    </subcellularLocation>
</comment>
<evidence type="ECO:0000256" key="6">
    <source>
        <dbReference type="SAM" id="MobiDB-lite"/>
    </source>
</evidence>
<feature type="compositionally biased region" description="Polar residues" evidence="6">
    <location>
        <begin position="229"/>
        <end position="244"/>
    </location>
</feature>
<evidence type="ECO:0000313" key="9">
    <source>
        <dbReference type="EMBL" id="CAL4960859.1"/>
    </source>
</evidence>
<feature type="domain" description="UBA" evidence="8">
    <location>
        <begin position="254"/>
        <end position="294"/>
    </location>
</feature>
<dbReference type="PROSITE" id="PS50030">
    <property type="entry name" value="UBA"/>
    <property type="match status" value="1"/>
</dbReference>
<proteinExistence type="inferred from homology"/>
<accession>A0ABC8ZII8</accession>
<dbReference type="PANTHER" id="PTHR43066:SF20">
    <property type="entry name" value="OS01G0806000 PROTEIN"/>
    <property type="match status" value="1"/>
</dbReference>
<evidence type="ECO:0000313" key="10">
    <source>
        <dbReference type="Proteomes" id="UP001497457"/>
    </source>
</evidence>
<evidence type="ECO:0000256" key="3">
    <source>
        <dbReference type="ARBA" id="ARBA00022692"/>
    </source>
</evidence>